<evidence type="ECO:0000256" key="5">
    <source>
        <dbReference type="ARBA" id="ARBA00022691"/>
    </source>
</evidence>
<comment type="function">
    <text evidence="6">Methylates ribosomal protein L11.</text>
</comment>
<feature type="binding site" evidence="6">
    <location>
        <position position="183"/>
    </location>
    <ligand>
        <name>S-adenosyl-L-methionine</name>
        <dbReference type="ChEBI" id="CHEBI:59789"/>
    </ligand>
</feature>
<dbReference type="SUPFAM" id="SSF53335">
    <property type="entry name" value="S-adenosyl-L-methionine-dependent methyltransferases"/>
    <property type="match status" value="1"/>
</dbReference>
<dbReference type="Pfam" id="PF06325">
    <property type="entry name" value="PrmA"/>
    <property type="match status" value="1"/>
</dbReference>
<dbReference type="GO" id="GO:0032259">
    <property type="term" value="P:methylation"/>
    <property type="evidence" value="ECO:0007669"/>
    <property type="project" value="UniProtKB-KW"/>
</dbReference>
<dbReference type="PIRSF" id="PIRSF000401">
    <property type="entry name" value="RPL11_MTase"/>
    <property type="match status" value="1"/>
</dbReference>
<dbReference type="RefSeq" id="WP_126813962.1">
    <property type="nucleotide sequence ID" value="NZ_NGKC01000009.1"/>
</dbReference>
<organism evidence="7 8">
    <name type="scientific">Vagococcus acidifermentans</name>
    <dbReference type="NCBI Taxonomy" id="564710"/>
    <lineage>
        <taxon>Bacteria</taxon>
        <taxon>Bacillati</taxon>
        <taxon>Bacillota</taxon>
        <taxon>Bacilli</taxon>
        <taxon>Lactobacillales</taxon>
        <taxon>Enterococcaceae</taxon>
        <taxon>Vagococcus</taxon>
    </lineage>
</organism>
<keyword evidence="2 6" id="KW-0963">Cytoplasm</keyword>
<dbReference type="PANTHER" id="PTHR43648:SF1">
    <property type="entry name" value="ELECTRON TRANSFER FLAVOPROTEIN BETA SUBUNIT LYSINE METHYLTRANSFERASE"/>
    <property type="match status" value="1"/>
</dbReference>
<evidence type="ECO:0000313" key="7">
    <source>
        <dbReference type="EMBL" id="RSU11201.1"/>
    </source>
</evidence>
<keyword evidence="3 6" id="KW-0489">Methyltransferase</keyword>
<dbReference type="NCBIfam" id="TIGR00406">
    <property type="entry name" value="prmA"/>
    <property type="match status" value="1"/>
</dbReference>
<evidence type="ECO:0000256" key="1">
    <source>
        <dbReference type="ARBA" id="ARBA00009741"/>
    </source>
</evidence>
<sequence length="315" mass="34591">MKWHEVKVETASEAVEAVSNIMMEFGASGVAIEDALDIENFSSDPFGEYLDKSVFDHISEGAQVMAYFPETVFLPEILPAITQRITELADFGLAIGKNQVSVAEVEESDWATAWKKYYHPVAITRYLTVVPDWEQYEPAHADECVITLDPGMAFGTGTHPTTRLSLQALETVMRGGETVIDVGTGSGVLSIAAKYLGADSVYAYDLDEVAVDSAKANMALNDIAKDVHVSANNLLDGIKTQADVIVANILADIIIRLVPDAWRCLKADGSFIISGIILDKEDDVLETVLAQGFEVDQRLQQQDWLTFILKKREED</sequence>
<accession>A0A430AT18</accession>
<dbReference type="AlphaFoldDB" id="A0A430AT18"/>
<dbReference type="GO" id="GO:0016279">
    <property type="term" value="F:protein-lysine N-methyltransferase activity"/>
    <property type="evidence" value="ECO:0007669"/>
    <property type="project" value="RHEA"/>
</dbReference>
<evidence type="ECO:0000313" key="8">
    <source>
        <dbReference type="Proteomes" id="UP000286773"/>
    </source>
</evidence>
<protein>
    <recommendedName>
        <fullName evidence="6">Ribosomal protein L11 methyltransferase</fullName>
        <shortName evidence="6">L11 Mtase</shortName>
        <ecNumber evidence="6">2.1.1.-</ecNumber>
    </recommendedName>
</protein>
<keyword evidence="5 6" id="KW-0949">S-adenosyl-L-methionine</keyword>
<proteinExistence type="inferred from homology"/>
<comment type="catalytic activity">
    <reaction evidence="6">
        <text>L-lysyl-[protein] + 3 S-adenosyl-L-methionine = N(6),N(6),N(6)-trimethyl-L-lysyl-[protein] + 3 S-adenosyl-L-homocysteine + 3 H(+)</text>
        <dbReference type="Rhea" id="RHEA:54192"/>
        <dbReference type="Rhea" id="RHEA-COMP:9752"/>
        <dbReference type="Rhea" id="RHEA-COMP:13826"/>
        <dbReference type="ChEBI" id="CHEBI:15378"/>
        <dbReference type="ChEBI" id="CHEBI:29969"/>
        <dbReference type="ChEBI" id="CHEBI:57856"/>
        <dbReference type="ChEBI" id="CHEBI:59789"/>
        <dbReference type="ChEBI" id="CHEBI:61961"/>
    </reaction>
</comment>
<keyword evidence="7" id="KW-0689">Ribosomal protein</keyword>
<evidence type="ECO:0000256" key="2">
    <source>
        <dbReference type="ARBA" id="ARBA00022490"/>
    </source>
</evidence>
<keyword evidence="7" id="KW-0687">Ribonucleoprotein</keyword>
<dbReference type="HAMAP" id="MF_00735">
    <property type="entry name" value="Methyltr_PrmA"/>
    <property type="match status" value="1"/>
</dbReference>
<dbReference type="InterPro" id="IPR029063">
    <property type="entry name" value="SAM-dependent_MTases_sf"/>
</dbReference>
<feature type="binding site" evidence="6">
    <location>
        <position position="162"/>
    </location>
    <ligand>
        <name>S-adenosyl-L-methionine</name>
        <dbReference type="ChEBI" id="CHEBI:59789"/>
    </ligand>
</feature>
<feature type="binding site" evidence="6">
    <location>
        <position position="248"/>
    </location>
    <ligand>
        <name>S-adenosyl-L-methionine</name>
        <dbReference type="ChEBI" id="CHEBI:59789"/>
    </ligand>
</feature>
<dbReference type="GO" id="GO:0005737">
    <property type="term" value="C:cytoplasm"/>
    <property type="evidence" value="ECO:0007669"/>
    <property type="project" value="UniProtKB-SubCell"/>
</dbReference>
<dbReference type="Proteomes" id="UP000286773">
    <property type="component" value="Unassembled WGS sequence"/>
</dbReference>
<gene>
    <name evidence="6" type="primary">prmA</name>
    <name evidence="7" type="ORF">CBF27_08875</name>
</gene>
<comment type="caution">
    <text evidence="7">The sequence shown here is derived from an EMBL/GenBank/DDBJ whole genome shotgun (WGS) entry which is preliminary data.</text>
</comment>
<dbReference type="InterPro" id="IPR004498">
    <property type="entry name" value="Ribosomal_PrmA_MeTrfase"/>
</dbReference>
<name>A0A430AT18_9ENTE</name>
<keyword evidence="4 6" id="KW-0808">Transferase</keyword>
<dbReference type="InterPro" id="IPR050078">
    <property type="entry name" value="Ribosomal_L11_MeTrfase_PrmA"/>
</dbReference>
<dbReference type="OrthoDB" id="9785995at2"/>
<evidence type="ECO:0000256" key="6">
    <source>
        <dbReference type="HAMAP-Rule" id="MF_00735"/>
    </source>
</evidence>
<dbReference type="Gene3D" id="3.40.50.150">
    <property type="entry name" value="Vaccinia Virus protein VP39"/>
    <property type="match status" value="1"/>
</dbReference>
<dbReference type="GO" id="GO:0005840">
    <property type="term" value="C:ribosome"/>
    <property type="evidence" value="ECO:0007669"/>
    <property type="project" value="UniProtKB-KW"/>
</dbReference>
<feature type="binding site" evidence="6">
    <location>
        <position position="205"/>
    </location>
    <ligand>
        <name>S-adenosyl-L-methionine</name>
        <dbReference type="ChEBI" id="CHEBI:59789"/>
    </ligand>
</feature>
<evidence type="ECO:0000256" key="3">
    <source>
        <dbReference type="ARBA" id="ARBA00022603"/>
    </source>
</evidence>
<dbReference type="PANTHER" id="PTHR43648">
    <property type="entry name" value="ELECTRON TRANSFER FLAVOPROTEIN BETA SUBUNIT LYSINE METHYLTRANSFERASE"/>
    <property type="match status" value="1"/>
</dbReference>
<comment type="similarity">
    <text evidence="1 6">Belongs to the methyltransferase superfamily. PrmA family.</text>
</comment>
<evidence type="ECO:0000256" key="4">
    <source>
        <dbReference type="ARBA" id="ARBA00022679"/>
    </source>
</evidence>
<comment type="subcellular location">
    <subcellularLocation>
        <location evidence="6">Cytoplasm</location>
    </subcellularLocation>
</comment>
<dbReference type="EMBL" id="NGKC01000009">
    <property type="protein sequence ID" value="RSU11201.1"/>
    <property type="molecule type" value="Genomic_DNA"/>
</dbReference>
<reference evidence="7 8" key="1">
    <citation type="submission" date="2017-05" db="EMBL/GenBank/DDBJ databases">
        <title>Vagococcus spp. assemblies.</title>
        <authorList>
            <person name="Gulvik C.A."/>
        </authorList>
    </citation>
    <scope>NUCLEOTIDE SEQUENCE [LARGE SCALE GENOMIC DNA]</scope>
    <source>
        <strain evidence="7 8">LMG 24798</strain>
    </source>
</reference>
<keyword evidence="8" id="KW-1185">Reference proteome</keyword>
<dbReference type="EC" id="2.1.1.-" evidence="6"/>
<dbReference type="CDD" id="cd02440">
    <property type="entry name" value="AdoMet_MTases"/>
    <property type="match status" value="1"/>
</dbReference>